<keyword evidence="1" id="KW-1133">Transmembrane helix</keyword>
<dbReference type="AlphaFoldDB" id="A0A078AD58"/>
<dbReference type="Proteomes" id="UP000039865">
    <property type="component" value="Unassembled WGS sequence"/>
</dbReference>
<evidence type="ECO:0000313" key="4">
    <source>
        <dbReference type="Proteomes" id="UP000039865"/>
    </source>
</evidence>
<accession>A0A078AD58</accession>
<evidence type="ECO:0000256" key="2">
    <source>
        <dbReference type="SAM" id="SignalP"/>
    </source>
</evidence>
<feature type="chain" id="PRO_5001729426" evidence="2">
    <location>
        <begin position="23"/>
        <end position="222"/>
    </location>
</feature>
<organism evidence="3 4">
    <name type="scientific">Stylonychia lemnae</name>
    <name type="common">Ciliate</name>
    <dbReference type="NCBI Taxonomy" id="5949"/>
    <lineage>
        <taxon>Eukaryota</taxon>
        <taxon>Sar</taxon>
        <taxon>Alveolata</taxon>
        <taxon>Ciliophora</taxon>
        <taxon>Intramacronucleata</taxon>
        <taxon>Spirotrichea</taxon>
        <taxon>Stichotrichia</taxon>
        <taxon>Sporadotrichida</taxon>
        <taxon>Oxytrichidae</taxon>
        <taxon>Stylonychinae</taxon>
        <taxon>Stylonychia</taxon>
    </lineage>
</organism>
<keyword evidence="1" id="KW-0812">Transmembrane</keyword>
<protein>
    <submittedName>
        <fullName evidence="3">Uncharacterized protein</fullName>
    </submittedName>
</protein>
<dbReference type="EMBL" id="CCKQ01008708">
    <property type="protein sequence ID" value="CDW80174.1"/>
    <property type="molecule type" value="Genomic_DNA"/>
</dbReference>
<reference evidence="3 4" key="1">
    <citation type="submission" date="2014-06" db="EMBL/GenBank/DDBJ databases">
        <authorList>
            <person name="Swart Estienne"/>
        </authorList>
    </citation>
    <scope>NUCLEOTIDE SEQUENCE [LARGE SCALE GENOMIC DNA]</scope>
    <source>
        <strain evidence="3 4">130c</strain>
    </source>
</reference>
<proteinExistence type="predicted"/>
<dbReference type="InParanoid" id="A0A078AD58"/>
<gene>
    <name evidence="3" type="primary">Contig5508.g5896</name>
    <name evidence="3" type="ORF">STYLEM_9170</name>
</gene>
<keyword evidence="4" id="KW-1185">Reference proteome</keyword>
<keyword evidence="2" id="KW-0732">Signal</keyword>
<evidence type="ECO:0000313" key="3">
    <source>
        <dbReference type="EMBL" id="CDW80174.1"/>
    </source>
</evidence>
<feature type="transmembrane region" description="Helical" evidence="1">
    <location>
        <begin position="147"/>
        <end position="169"/>
    </location>
</feature>
<name>A0A078AD58_STYLE</name>
<sequence>MKMRLQIIQLMVVTHLISQSQQFLFGPKPTPPPPKCDIDCMAKCMTKLKAKGIILDQFALCVPKCKCDQIPKDRRLDPISNQSSGVSQYMMAAKQVGLDNLIEQPDVLNPAYLPRFPYQVLVLNQENQDLNAISDHSMQSGKKAIRYHVVILILLMLCLFFGLFAITILKGQRILGKLRLLKYQMAFKIKDFVNIMFGFRRKRTYSDDIQESSSSNVYLLLK</sequence>
<keyword evidence="1" id="KW-0472">Membrane</keyword>
<evidence type="ECO:0000256" key="1">
    <source>
        <dbReference type="SAM" id="Phobius"/>
    </source>
</evidence>
<feature type="signal peptide" evidence="2">
    <location>
        <begin position="1"/>
        <end position="22"/>
    </location>
</feature>